<feature type="region of interest" description="Disordered" evidence="5">
    <location>
        <begin position="66"/>
        <end position="91"/>
    </location>
</feature>
<dbReference type="SUPFAM" id="SSF47113">
    <property type="entry name" value="Histone-fold"/>
    <property type="match status" value="1"/>
</dbReference>
<keyword evidence="3" id="KW-0158">Chromosome</keyword>
<dbReference type="OrthoDB" id="842664at2759"/>
<comment type="subcellular location">
    <subcellularLocation>
        <location evidence="1">Chromosome</location>
    </subcellularLocation>
</comment>
<evidence type="ECO:0000313" key="6">
    <source>
        <dbReference type="EMBL" id="KKO96875.1"/>
    </source>
</evidence>
<name>A0A0F9WUN5_TRIHA</name>
<dbReference type="Gene3D" id="1.10.20.10">
    <property type="entry name" value="Histone, subunit A"/>
    <property type="match status" value="1"/>
</dbReference>
<dbReference type="InterPro" id="IPR000164">
    <property type="entry name" value="Histone_H3/CENP-A"/>
</dbReference>
<proteinExistence type="inferred from homology"/>
<dbReference type="SMART" id="SM00428">
    <property type="entry name" value="H3"/>
    <property type="match status" value="1"/>
</dbReference>
<gene>
    <name evidence="6" type="ORF">THAR02_11024</name>
</gene>
<dbReference type="AlphaFoldDB" id="A0A0F9WUN5"/>
<evidence type="ECO:0000256" key="3">
    <source>
        <dbReference type="ARBA" id="ARBA00022454"/>
    </source>
</evidence>
<evidence type="ECO:0000256" key="2">
    <source>
        <dbReference type="ARBA" id="ARBA00010343"/>
    </source>
</evidence>
<comment type="caution">
    <text evidence="6">The sequence shown here is derived from an EMBL/GenBank/DDBJ whole genome shotgun (WGS) entry which is preliminary data.</text>
</comment>
<protein>
    <submittedName>
        <fullName evidence="6">Histone H3</fullName>
    </submittedName>
</protein>
<evidence type="ECO:0000256" key="1">
    <source>
        <dbReference type="ARBA" id="ARBA00004286"/>
    </source>
</evidence>
<dbReference type="Proteomes" id="UP000034112">
    <property type="component" value="Unassembled WGS sequence"/>
</dbReference>
<feature type="region of interest" description="Disordered" evidence="5">
    <location>
        <begin position="151"/>
        <end position="170"/>
    </location>
</feature>
<dbReference type="GO" id="GO:0046982">
    <property type="term" value="F:protein heterodimerization activity"/>
    <property type="evidence" value="ECO:0007669"/>
    <property type="project" value="InterPro"/>
</dbReference>
<dbReference type="InterPro" id="IPR009072">
    <property type="entry name" value="Histone-fold"/>
</dbReference>
<dbReference type="GO" id="GO:0030527">
    <property type="term" value="F:structural constituent of chromatin"/>
    <property type="evidence" value="ECO:0007669"/>
    <property type="project" value="InterPro"/>
</dbReference>
<dbReference type="EMBL" id="JOKZ01000703">
    <property type="protein sequence ID" value="KKO96875.1"/>
    <property type="molecule type" value="Genomic_DNA"/>
</dbReference>
<evidence type="ECO:0000256" key="5">
    <source>
        <dbReference type="SAM" id="MobiDB-lite"/>
    </source>
</evidence>
<dbReference type="GO" id="GO:0000786">
    <property type="term" value="C:nucleosome"/>
    <property type="evidence" value="ECO:0007669"/>
    <property type="project" value="UniProtKB-KW"/>
</dbReference>
<dbReference type="GO" id="GO:0003677">
    <property type="term" value="F:DNA binding"/>
    <property type="evidence" value="ECO:0007669"/>
    <property type="project" value="InterPro"/>
</dbReference>
<reference evidence="7" key="1">
    <citation type="journal article" date="2015" name="Genome Announc.">
        <title>Draft whole-genome sequence of the biocontrol agent Trichoderma harzianum T6776.</title>
        <authorList>
            <person name="Baroncelli R."/>
            <person name="Piaggeschi G."/>
            <person name="Fiorini L."/>
            <person name="Bertolini E."/>
            <person name="Zapparata A."/>
            <person name="Pe M.E."/>
            <person name="Sarrocco S."/>
            <person name="Vannacci G."/>
        </authorList>
    </citation>
    <scope>NUCLEOTIDE SEQUENCE [LARGE SCALE GENOMIC DNA]</scope>
    <source>
        <strain evidence="7">T6776</strain>
    </source>
</reference>
<accession>A0A0F9WUN5</accession>
<organism evidence="6 7">
    <name type="scientific">Trichoderma harzianum</name>
    <name type="common">Hypocrea lixii</name>
    <dbReference type="NCBI Taxonomy" id="5544"/>
    <lineage>
        <taxon>Eukaryota</taxon>
        <taxon>Fungi</taxon>
        <taxon>Dikarya</taxon>
        <taxon>Ascomycota</taxon>
        <taxon>Pezizomycotina</taxon>
        <taxon>Sordariomycetes</taxon>
        <taxon>Hypocreomycetidae</taxon>
        <taxon>Hypocreales</taxon>
        <taxon>Hypocreaceae</taxon>
        <taxon>Trichoderma</taxon>
    </lineage>
</organism>
<evidence type="ECO:0000313" key="7">
    <source>
        <dbReference type="Proteomes" id="UP000034112"/>
    </source>
</evidence>
<comment type="similarity">
    <text evidence="2">Belongs to the histone H3 family.</text>
</comment>
<keyword evidence="4" id="KW-0544">Nucleosome core</keyword>
<sequence length="170" mass="18838">MAGSQHLSRIQVAVRYHCPISGRTTERLGYLTPSFLAAVNEGQQNLSEAGALVKVAFAFGERWGGREGGGEEVGQTDEPVWEEEEEEAKKPHCYKPDTVALREIRRYRGPPSNLRFQSSAISALQESVESYLISLFVDTNLPCPTTWQYPPSRSSVLCPKSNETSSFTTP</sequence>
<evidence type="ECO:0000256" key="4">
    <source>
        <dbReference type="ARBA" id="ARBA00023269"/>
    </source>
</evidence>
<keyword evidence="4" id="KW-0238">DNA-binding</keyword>
<dbReference type="PANTHER" id="PTHR11426">
    <property type="entry name" value="HISTONE H3"/>
    <property type="match status" value="1"/>
</dbReference>